<dbReference type="OrthoDB" id="414774at2759"/>
<evidence type="ECO:0000313" key="2">
    <source>
        <dbReference type="Proteomes" id="UP000053599"/>
    </source>
</evidence>
<dbReference type="HOGENOM" id="CLU_059955_0_0_1"/>
<dbReference type="AlphaFoldDB" id="A0A0D1Y4B8"/>
<name>A0A0D1Y4B8_9EURO</name>
<sequence>MSLILPSPKAPIEIAAPDQGDVFLQVGKISRDPALQVSSKVLAGSFEKFASYDFEGKTAEDPFIFEDEHHYATVLLMSIAHGCEEVDFAGVPLVELKRAAESARKHGYQAAGQSGNPSWLPLYLRNQLPPDNALFPEAKSPPYPNGCFTRILNVLCIALVFDCPEEFARAGRQLTWILAPTDLTYSTLFNLFHEIPNDFRDVFDNANNALRSELMSKLPPVLYPDPHENEHGPCLKCDLIPHEQRWYRELTLRHASWKDRLTKVPNCDYYHRATGTLWNNFSAMIKNMQKLCKEQAETAELLPCGRFRALDFPVSHDKLLHNIYLSIGGPCLRCFRDGDCSFKHHCDHVTDENFQLQV</sequence>
<accession>A0A0D1Y4B8</accession>
<organism evidence="1 2">
    <name type="scientific">Exophiala sideris</name>
    <dbReference type="NCBI Taxonomy" id="1016849"/>
    <lineage>
        <taxon>Eukaryota</taxon>
        <taxon>Fungi</taxon>
        <taxon>Dikarya</taxon>
        <taxon>Ascomycota</taxon>
        <taxon>Pezizomycotina</taxon>
        <taxon>Eurotiomycetes</taxon>
        <taxon>Chaetothyriomycetidae</taxon>
        <taxon>Chaetothyriales</taxon>
        <taxon>Herpotrichiellaceae</taxon>
        <taxon>Exophiala</taxon>
    </lineage>
</organism>
<protein>
    <submittedName>
        <fullName evidence="1">Uncharacterized protein</fullName>
    </submittedName>
</protein>
<evidence type="ECO:0000313" key="1">
    <source>
        <dbReference type="EMBL" id="KIV77682.1"/>
    </source>
</evidence>
<dbReference type="EMBL" id="KN846954">
    <property type="protein sequence ID" value="KIV77682.1"/>
    <property type="molecule type" value="Genomic_DNA"/>
</dbReference>
<proteinExistence type="predicted"/>
<reference evidence="1 2" key="1">
    <citation type="submission" date="2015-01" db="EMBL/GenBank/DDBJ databases">
        <title>The Genome Sequence of Exophiala sideris CBS121828.</title>
        <authorList>
            <consortium name="The Broad Institute Genomics Platform"/>
            <person name="Cuomo C."/>
            <person name="de Hoog S."/>
            <person name="Gorbushina A."/>
            <person name="Stielow B."/>
            <person name="Teixiera M."/>
            <person name="Abouelleil A."/>
            <person name="Chapman S.B."/>
            <person name="Priest M."/>
            <person name="Young S.K."/>
            <person name="Wortman J."/>
            <person name="Nusbaum C."/>
            <person name="Birren B."/>
        </authorList>
    </citation>
    <scope>NUCLEOTIDE SEQUENCE [LARGE SCALE GENOMIC DNA]</scope>
    <source>
        <strain evidence="1 2">CBS 121828</strain>
    </source>
</reference>
<gene>
    <name evidence="1" type="ORF">PV11_09465</name>
</gene>
<dbReference type="Proteomes" id="UP000053599">
    <property type="component" value="Unassembled WGS sequence"/>
</dbReference>